<evidence type="ECO:0000259" key="4">
    <source>
        <dbReference type="PROSITE" id="PS51063"/>
    </source>
</evidence>
<dbReference type="PROSITE" id="PS51063">
    <property type="entry name" value="HTH_CRP_2"/>
    <property type="match status" value="1"/>
</dbReference>
<accession>A0A1I4VPU7</accession>
<proteinExistence type="predicted"/>
<keyword evidence="5" id="KW-0808">Transferase</keyword>
<evidence type="ECO:0000256" key="3">
    <source>
        <dbReference type="ARBA" id="ARBA00023163"/>
    </source>
</evidence>
<organism evidence="5 6">
    <name type="scientific">Methylobacterium pseudosasicola</name>
    <dbReference type="NCBI Taxonomy" id="582667"/>
    <lineage>
        <taxon>Bacteria</taxon>
        <taxon>Pseudomonadati</taxon>
        <taxon>Pseudomonadota</taxon>
        <taxon>Alphaproteobacteria</taxon>
        <taxon>Hyphomicrobiales</taxon>
        <taxon>Methylobacteriaceae</taxon>
        <taxon>Methylobacterium</taxon>
    </lineage>
</organism>
<dbReference type="OrthoDB" id="7584044at2"/>
<dbReference type="InterPro" id="IPR018490">
    <property type="entry name" value="cNMP-bd_dom_sf"/>
</dbReference>
<dbReference type="InterPro" id="IPR012318">
    <property type="entry name" value="HTH_CRP"/>
</dbReference>
<dbReference type="InterPro" id="IPR036388">
    <property type="entry name" value="WH-like_DNA-bd_sf"/>
</dbReference>
<dbReference type="GO" id="GO:0003677">
    <property type="term" value="F:DNA binding"/>
    <property type="evidence" value="ECO:0007669"/>
    <property type="project" value="UniProtKB-KW"/>
</dbReference>
<dbReference type="CDD" id="cd00038">
    <property type="entry name" value="CAP_ED"/>
    <property type="match status" value="1"/>
</dbReference>
<dbReference type="Gene3D" id="1.10.10.10">
    <property type="entry name" value="Winged helix-like DNA-binding domain superfamily/Winged helix DNA-binding domain"/>
    <property type="match status" value="1"/>
</dbReference>
<dbReference type="InterPro" id="IPR036390">
    <property type="entry name" value="WH_DNA-bd_sf"/>
</dbReference>
<evidence type="ECO:0000313" key="5">
    <source>
        <dbReference type="EMBL" id="SFN03077.1"/>
    </source>
</evidence>
<keyword evidence="2" id="KW-0238">DNA-binding</keyword>
<dbReference type="SUPFAM" id="SSF51206">
    <property type="entry name" value="cAMP-binding domain-like"/>
    <property type="match status" value="1"/>
</dbReference>
<dbReference type="PANTHER" id="PTHR24567:SF68">
    <property type="entry name" value="DNA-BINDING TRANSCRIPTIONAL DUAL REGULATOR CRP"/>
    <property type="match status" value="1"/>
</dbReference>
<dbReference type="AlphaFoldDB" id="A0A1I4VPU7"/>
<keyword evidence="1" id="KW-0805">Transcription regulation</keyword>
<evidence type="ECO:0000313" key="6">
    <source>
        <dbReference type="Proteomes" id="UP000199048"/>
    </source>
</evidence>
<dbReference type="Pfam" id="PF13545">
    <property type="entry name" value="HTH_Crp_2"/>
    <property type="match status" value="1"/>
</dbReference>
<keyword evidence="6" id="KW-1185">Reference proteome</keyword>
<reference evidence="6" key="1">
    <citation type="submission" date="2016-10" db="EMBL/GenBank/DDBJ databases">
        <authorList>
            <person name="Varghese N."/>
            <person name="Submissions S."/>
        </authorList>
    </citation>
    <scope>NUCLEOTIDE SEQUENCE [LARGE SCALE GENOMIC DNA]</scope>
    <source>
        <strain evidence="6">BL36</strain>
    </source>
</reference>
<evidence type="ECO:0000256" key="1">
    <source>
        <dbReference type="ARBA" id="ARBA00023015"/>
    </source>
</evidence>
<keyword evidence="3" id="KW-0804">Transcription</keyword>
<dbReference type="GO" id="GO:0016301">
    <property type="term" value="F:kinase activity"/>
    <property type="evidence" value="ECO:0007669"/>
    <property type="project" value="UniProtKB-KW"/>
</dbReference>
<name>A0A1I4VPU7_9HYPH</name>
<dbReference type="SMART" id="SM00419">
    <property type="entry name" value="HTH_CRP"/>
    <property type="match status" value="1"/>
</dbReference>
<dbReference type="STRING" id="582667.SAMN05192568_11134"/>
<dbReference type="InterPro" id="IPR050397">
    <property type="entry name" value="Env_Response_Regulators"/>
</dbReference>
<dbReference type="Proteomes" id="UP000199048">
    <property type="component" value="Unassembled WGS sequence"/>
</dbReference>
<sequence length="239" mass="27359">MFDTLIRKLSQAGGLTEADHKTLRQVSLRSRQVPARRDLTSEEDRPENVHLVLSGFVCRYKILPKGQRHITALMVPGDFCDLHVAILDEMDHSIGTMTSCTVVEISRATIHDLTANHPRIAHALWWATLVDEAVLREWLVCLAGREASKRMAHLFCELLLRLSVVGLVKDDSYTVPFTQIDLADMLGLTPVHVNRVVQHLRSENLIVLRRHHVQIPDKARLMTYCDFIPNYLHRRPRVK</sequence>
<dbReference type="Gene3D" id="2.60.120.10">
    <property type="entry name" value="Jelly Rolls"/>
    <property type="match status" value="1"/>
</dbReference>
<keyword evidence="5" id="KW-0418">Kinase</keyword>
<evidence type="ECO:0000256" key="2">
    <source>
        <dbReference type="ARBA" id="ARBA00023125"/>
    </source>
</evidence>
<dbReference type="EMBL" id="FOTK01000113">
    <property type="protein sequence ID" value="SFN03077.1"/>
    <property type="molecule type" value="Genomic_DNA"/>
</dbReference>
<dbReference type="PANTHER" id="PTHR24567">
    <property type="entry name" value="CRP FAMILY TRANSCRIPTIONAL REGULATORY PROTEIN"/>
    <property type="match status" value="1"/>
</dbReference>
<protein>
    <submittedName>
        <fullName evidence="5">cAMP-binding domain of CRP or a regulatory subunit of cAMP-dependent protein kinases</fullName>
    </submittedName>
</protein>
<gene>
    <name evidence="5" type="ORF">SAMN05192568_11134</name>
</gene>
<feature type="domain" description="HTH crp-type" evidence="4">
    <location>
        <begin position="145"/>
        <end position="219"/>
    </location>
</feature>
<dbReference type="InterPro" id="IPR000595">
    <property type="entry name" value="cNMP-bd_dom"/>
</dbReference>
<dbReference type="SUPFAM" id="SSF46785">
    <property type="entry name" value="Winged helix' DNA-binding domain"/>
    <property type="match status" value="1"/>
</dbReference>
<dbReference type="GO" id="GO:0005829">
    <property type="term" value="C:cytosol"/>
    <property type="evidence" value="ECO:0007669"/>
    <property type="project" value="TreeGrafter"/>
</dbReference>
<dbReference type="InterPro" id="IPR014710">
    <property type="entry name" value="RmlC-like_jellyroll"/>
</dbReference>
<dbReference type="RefSeq" id="WP_092047621.1">
    <property type="nucleotide sequence ID" value="NZ_FOTK01000113.1"/>
</dbReference>
<dbReference type="GO" id="GO:0003700">
    <property type="term" value="F:DNA-binding transcription factor activity"/>
    <property type="evidence" value="ECO:0007669"/>
    <property type="project" value="TreeGrafter"/>
</dbReference>
<dbReference type="Pfam" id="PF00027">
    <property type="entry name" value="cNMP_binding"/>
    <property type="match status" value="1"/>
</dbReference>